<dbReference type="InterPro" id="IPR036374">
    <property type="entry name" value="OxRdtase_Mopterin-bd_sf"/>
</dbReference>
<feature type="binding site" evidence="5">
    <location>
        <begin position="243"/>
        <end position="245"/>
    </location>
    <ligand>
        <name>Mo-molybdopterin</name>
        <dbReference type="ChEBI" id="CHEBI:71302"/>
    </ligand>
</feature>
<feature type="binding site" evidence="5">
    <location>
        <position position="232"/>
    </location>
    <ligand>
        <name>Mo-molybdopterin</name>
        <dbReference type="ChEBI" id="CHEBI:71302"/>
    </ligand>
</feature>
<dbReference type="PANTHER" id="PTHR43032:SF3">
    <property type="entry name" value="PROTEIN-METHIONINE-SULFOXIDE REDUCTASE CATALYTIC SUBUNIT MSRP"/>
    <property type="match status" value="1"/>
</dbReference>
<dbReference type="Proteomes" id="UP000650424">
    <property type="component" value="Unassembled WGS sequence"/>
</dbReference>
<feature type="binding site" evidence="5">
    <location>
        <position position="86"/>
    </location>
    <ligand>
        <name>Mo-molybdopterin</name>
        <dbReference type="ChEBI" id="CHEBI:71302"/>
    </ligand>
</feature>
<sequence>MLIKRSPNGIDLPFSSEITPRAVFDSRREFIRKMALGSIAGTALFEMSNREAFAQTAGAQKLAANANPAYALMEKKTAYKDATTYNNFYEFGTDKADPAVMANTLKPRPWSVSIEGEVKKPMVLDLDSLMKLAPLEERIYRLRCVEGWSMVIPWTGYSLSNLIKKVEPTGNARYIEFITLEDKKQMPGLRSPVLEWPYVEGLRMDEANHPLALLTFGMYGEVLPNQNGAPVRMVLPWKYGFKSAKSIVKIRFTKDQPRTAWNLAAPSEYGFYSNVNPDVDHPRWSQASERRIGEDGFLARKRKTLMFNGYSEVASLYSGMDLKKFY</sequence>
<keyword evidence="4 5" id="KW-0560">Oxidoreductase</keyword>
<dbReference type="PANTHER" id="PTHR43032">
    <property type="entry name" value="PROTEIN-METHIONINE-SULFOXIDE REDUCTASE"/>
    <property type="match status" value="1"/>
</dbReference>
<dbReference type="GO" id="GO:0016491">
    <property type="term" value="F:oxidoreductase activity"/>
    <property type="evidence" value="ECO:0007669"/>
    <property type="project" value="UniProtKB-KW"/>
</dbReference>
<keyword evidence="1 5" id="KW-0500">Molybdenum</keyword>
<comment type="cofactor">
    <cofactor evidence="5">
        <name>Mo-molybdopterin</name>
        <dbReference type="ChEBI" id="CHEBI:71302"/>
    </cofactor>
    <text evidence="5">Binds 1 Mo-molybdopterin (Mo-MPT) cofactor per subunit.</text>
</comment>
<comment type="caution">
    <text evidence="7">The sequence shown here is derived from an EMBL/GenBank/DDBJ whole genome shotgun (WGS) entry which is preliminary data.</text>
</comment>
<dbReference type="Gene3D" id="3.90.420.10">
    <property type="entry name" value="Oxidoreductase, molybdopterin-binding domain"/>
    <property type="match status" value="1"/>
</dbReference>
<evidence type="ECO:0000313" key="7">
    <source>
        <dbReference type="EMBL" id="MBC3920701.1"/>
    </source>
</evidence>
<gene>
    <name evidence="5 7" type="primary">msrP</name>
    <name evidence="7" type="ORF">H8L32_24765</name>
</gene>
<keyword evidence="3 5" id="KW-0732">Signal</keyword>
<evidence type="ECO:0000256" key="1">
    <source>
        <dbReference type="ARBA" id="ARBA00022505"/>
    </source>
</evidence>
<evidence type="ECO:0000256" key="3">
    <source>
        <dbReference type="ARBA" id="ARBA00022729"/>
    </source>
</evidence>
<dbReference type="EMBL" id="JACOGF010000018">
    <property type="protein sequence ID" value="MBC3920701.1"/>
    <property type="molecule type" value="Genomic_DNA"/>
</dbReference>
<keyword evidence="2 5" id="KW-0479">Metal-binding</keyword>
<comment type="similarity">
    <text evidence="5">Belongs to the MsrP family.</text>
</comment>
<comment type="function">
    <text evidence="5">Part of the MsrPQ system that repairs oxidized periplasmic proteins containing methionine sulfoxide residues (Met-O), using respiratory chain electrons. Thus protects these proteins from oxidative-stress damage caused by reactive species of oxygen and chlorine generated by the host defense mechanisms. MsrPQ is essential for the maintenance of envelope integrity under bleach stress, rescuing a wide series of structurally unrelated periplasmic proteins from methionine oxidation. The catalytic subunit MsrP is non-stereospecific, being able to reduce both (R-) and (S-) diastereoisomers of methionine sulfoxide.</text>
</comment>
<accession>A0ABR6ZXV0</accession>
<dbReference type="Pfam" id="PF00174">
    <property type="entry name" value="Oxidored_molyb"/>
    <property type="match status" value="1"/>
</dbReference>
<dbReference type="RefSeq" id="WP_186950468.1">
    <property type="nucleotide sequence ID" value="NZ_JACOGF010000018.1"/>
</dbReference>
<keyword evidence="8" id="KW-1185">Reference proteome</keyword>
<reference evidence="7 8" key="1">
    <citation type="submission" date="2020-08" db="EMBL/GenBank/DDBJ databases">
        <title>Novel species isolated from subtropical streams in China.</title>
        <authorList>
            <person name="Lu H."/>
        </authorList>
    </citation>
    <scope>NUCLEOTIDE SEQUENCE [LARGE SCALE GENOMIC DNA]</scope>
    <source>
        <strain evidence="7 8">CY18W</strain>
    </source>
</reference>
<feature type="binding site" evidence="5">
    <location>
        <begin position="89"/>
        <end position="90"/>
    </location>
    <ligand>
        <name>Mo-molybdopterin</name>
        <dbReference type="ChEBI" id="CHEBI:71302"/>
    </ligand>
</feature>
<evidence type="ECO:0000313" key="8">
    <source>
        <dbReference type="Proteomes" id="UP000650424"/>
    </source>
</evidence>
<feature type="domain" description="Oxidoreductase molybdopterin-binding" evidence="6">
    <location>
        <begin position="105"/>
        <end position="261"/>
    </location>
</feature>
<evidence type="ECO:0000256" key="5">
    <source>
        <dbReference type="HAMAP-Rule" id="MF_01206"/>
    </source>
</evidence>
<protein>
    <recommendedName>
        <fullName evidence="5">Protein-methionine-sulfoxide reductase catalytic subunit MsrP</fullName>
        <ecNumber evidence="5">1.8.5.-</ecNumber>
    </recommendedName>
</protein>
<comment type="subunit">
    <text evidence="5">Heterodimer of a catalytic subunit (MsrP) and a heme-binding subunit (MsrQ).</text>
</comment>
<comment type="catalytic activity">
    <reaction evidence="5">
        <text>L-methionyl-[protein] + a quinone + H2O = L-methionyl-(S)-S-oxide-[protein] + a quinol</text>
        <dbReference type="Rhea" id="RHEA:51292"/>
        <dbReference type="Rhea" id="RHEA-COMP:12313"/>
        <dbReference type="Rhea" id="RHEA-COMP:12315"/>
        <dbReference type="ChEBI" id="CHEBI:15377"/>
        <dbReference type="ChEBI" id="CHEBI:16044"/>
        <dbReference type="ChEBI" id="CHEBI:24646"/>
        <dbReference type="ChEBI" id="CHEBI:44120"/>
        <dbReference type="ChEBI" id="CHEBI:132124"/>
    </reaction>
</comment>
<organism evidence="7 8">
    <name type="scientific">Undibacterium hunanense</name>
    <dbReference type="NCBI Taxonomy" id="2762292"/>
    <lineage>
        <taxon>Bacteria</taxon>
        <taxon>Pseudomonadati</taxon>
        <taxon>Pseudomonadota</taxon>
        <taxon>Betaproteobacteria</taxon>
        <taxon>Burkholderiales</taxon>
        <taxon>Oxalobacteraceae</taxon>
        <taxon>Undibacterium</taxon>
    </lineage>
</organism>
<evidence type="ECO:0000256" key="2">
    <source>
        <dbReference type="ARBA" id="ARBA00022723"/>
    </source>
</evidence>
<dbReference type="InterPro" id="IPR000572">
    <property type="entry name" value="OxRdtase_Mopterin-bd_dom"/>
</dbReference>
<feature type="binding site" evidence="5">
    <location>
        <position position="179"/>
    </location>
    <ligand>
        <name>Mo-molybdopterin</name>
        <dbReference type="ChEBI" id="CHEBI:71302"/>
    </ligand>
</feature>
<evidence type="ECO:0000256" key="4">
    <source>
        <dbReference type="ARBA" id="ARBA00023002"/>
    </source>
</evidence>
<dbReference type="EC" id="1.8.5.-" evidence="5"/>
<proteinExistence type="inferred from homology"/>
<feature type="binding site" evidence="5">
    <location>
        <position position="227"/>
    </location>
    <ligand>
        <name>Mo-molybdopterin</name>
        <dbReference type="ChEBI" id="CHEBI:71302"/>
    </ligand>
</feature>
<evidence type="ECO:0000259" key="6">
    <source>
        <dbReference type="Pfam" id="PF00174"/>
    </source>
</evidence>
<dbReference type="InterPro" id="IPR022867">
    <property type="entry name" value="MsrP"/>
</dbReference>
<name>A0ABR6ZXV0_9BURK</name>
<comment type="catalytic activity">
    <reaction evidence="5">
        <text>L-methionyl-[protein] + a quinone + H2O = L-methionyl-(R)-S-oxide-[protein] + a quinol</text>
        <dbReference type="Rhea" id="RHEA:51296"/>
        <dbReference type="Rhea" id="RHEA-COMP:12313"/>
        <dbReference type="Rhea" id="RHEA-COMP:12314"/>
        <dbReference type="ChEBI" id="CHEBI:15377"/>
        <dbReference type="ChEBI" id="CHEBI:16044"/>
        <dbReference type="ChEBI" id="CHEBI:24646"/>
        <dbReference type="ChEBI" id="CHEBI:45764"/>
        <dbReference type="ChEBI" id="CHEBI:132124"/>
    </reaction>
</comment>
<dbReference type="NCBIfam" id="NF003767">
    <property type="entry name" value="PRK05363.1"/>
    <property type="match status" value="1"/>
</dbReference>
<dbReference type="SUPFAM" id="SSF56524">
    <property type="entry name" value="Oxidoreductase molybdopterin-binding domain"/>
    <property type="match status" value="1"/>
</dbReference>
<feature type="binding site" evidence="5">
    <location>
        <position position="144"/>
    </location>
    <ligand>
        <name>Mo-molybdopterin</name>
        <dbReference type="ChEBI" id="CHEBI:71302"/>
    </ligand>
    <ligandPart>
        <name>Mo</name>
        <dbReference type="ChEBI" id="CHEBI:28685"/>
    </ligandPart>
</feature>
<dbReference type="HAMAP" id="MF_01206">
    <property type="entry name" value="MsrP"/>
    <property type="match status" value="1"/>
</dbReference>